<reference evidence="2" key="2">
    <citation type="submission" date="2023-02" db="EMBL/GenBank/DDBJ databases">
        <authorList>
            <person name="Rayyan A."/>
            <person name="Meyer T."/>
            <person name="Kyndt J.A."/>
        </authorList>
    </citation>
    <scope>NUCLEOTIDE SEQUENCE</scope>
    <source>
        <strain evidence="2">DSM 9987</strain>
    </source>
</reference>
<protein>
    <recommendedName>
        <fullName evidence="4">Transcriptional regulator</fullName>
    </recommendedName>
</protein>
<dbReference type="EMBL" id="JAQQLI010000003">
    <property type="protein sequence ID" value="MDC7784732.1"/>
    <property type="molecule type" value="Genomic_DNA"/>
</dbReference>
<evidence type="ECO:0000313" key="2">
    <source>
        <dbReference type="EMBL" id="MDC7784732.1"/>
    </source>
</evidence>
<name>A0ABT5J5L3_RHOTP</name>
<accession>A0ABT5J5L3</accession>
<feature type="region of interest" description="Disordered" evidence="1">
    <location>
        <begin position="54"/>
        <end position="75"/>
    </location>
</feature>
<dbReference type="RefSeq" id="WP_272775578.1">
    <property type="nucleotide sequence ID" value="NZ_JAQQLI010000003.1"/>
</dbReference>
<evidence type="ECO:0000313" key="3">
    <source>
        <dbReference type="Proteomes" id="UP001165652"/>
    </source>
</evidence>
<sequence>MNTRSVRAREDAETRFKRKTEEVVLASRAAADYAAAHKAALANMERLKALRAARDAGATPVSPQEPAKRVRRAAP</sequence>
<dbReference type="Proteomes" id="UP001165652">
    <property type="component" value="Unassembled WGS sequence"/>
</dbReference>
<comment type="caution">
    <text evidence="2">The sequence shown here is derived from an EMBL/GenBank/DDBJ whole genome shotgun (WGS) entry which is preliminary data.</text>
</comment>
<reference evidence="2" key="1">
    <citation type="journal article" date="2023" name="Microbiol Resour">
        <title>Genome Sequences of Rhodoplanes serenus and Two Thermotolerant Strains, Rhodoplanes tepidamans and 'Rhodoplanes cryptolactis,' Further Refine the Genus.</title>
        <authorList>
            <person name="Rayyan A.A."/>
            <person name="Kyndt J.A."/>
        </authorList>
    </citation>
    <scope>NUCLEOTIDE SEQUENCE</scope>
    <source>
        <strain evidence="2">DSM 9987</strain>
    </source>
</reference>
<proteinExistence type="predicted"/>
<keyword evidence="3" id="KW-1185">Reference proteome</keyword>
<evidence type="ECO:0000256" key="1">
    <source>
        <dbReference type="SAM" id="MobiDB-lite"/>
    </source>
</evidence>
<evidence type="ECO:0008006" key="4">
    <source>
        <dbReference type="Google" id="ProtNLM"/>
    </source>
</evidence>
<organism evidence="2 3">
    <name type="scientific">Rhodoplanes tepidamans</name>
    <name type="common">Rhodoplanes cryptolactis</name>
    <dbReference type="NCBI Taxonomy" id="200616"/>
    <lineage>
        <taxon>Bacteria</taxon>
        <taxon>Pseudomonadati</taxon>
        <taxon>Pseudomonadota</taxon>
        <taxon>Alphaproteobacteria</taxon>
        <taxon>Hyphomicrobiales</taxon>
        <taxon>Nitrobacteraceae</taxon>
        <taxon>Rhodoplanes</taxon>
    </lineage>
</organism>
<gene>
    <name evidence="2" type="ORF">PQJ73_03470</name>
</gene>